<name>A0A8E2JDF5_9PEZI</name>
<dbReference type="GO" id="GO:0043130">
    <property type="term" value="F:ubiquitin binding"/>
    <property type="evidence" value="ECO:0007669"/>
    <property type="project" value="TreeGrafter"/>
</dbReference>
<dbReference type="InterPro" id="IPR044066">
    <property type="entry name" value="TRIAD_supradom"/>
</dbReference>
<feature type="region of interest" description="Disordered" evidence="9">
    <location>
        <begin position="112"/>
        <end position="133"/>
    </location>
</feature>
<dbReference type="GO" id="GO:0097039">
    <property type="term" value="P:protein linear polyubiquitination"/>
    <property type="evidence" value="ECO:0007669"/>
    <property type="project" value="TreeGrafter"/>
</dbReference>
<evidence type="ECO:0000256" key="3">
    <source>
        <dbReference type="ARBA" id="ARBA00022723"/>
    </source>
</evidence>
<dbReference type="Gene3D" id="1.20.120.1750">
    <property type="match status" value="1"/>
</dbReference>
<dbReference type="Pfam" id="PF18044">
    <property type="entry name" value="zf-CCCH_4"/>
    <property type="match status" value="1"/>
</dbReference>
<dbReference type="CDD" id="cd22585">
    <property type="entry name" value="Rcat_RBR_DEAH12-like"/>
    <property type="match status" value="1"/>
</dbReference>
<evidence type="ECO:0000259" key="11">
    <source>
        <dbReference type="PROSITE" id="PS51873"/>
    </source>
</evidence>
<keyword evidence="13" id="KW-1185">Reference proteome</keyword>
<keyword evidence="6" id="KW-0833">Ubl conjugation pathway</keyword>
<dbReference type="Pfam" id="PF22191">
    <property type="entry name" value="IBR_1"/>
    <property type="match status" value="1"/>
</dbReference>
<dbReference type="InterPro" id="IPR013087">
    <property type="entry name" value="Znf_C2H2_type"/>
</dbReference>
<comment type="pathway">
    <text evidence="1">Protein modification; protein ubiquitination.</text>
</comment>
<dbReference type="SUPFAM" id="SSF90229">
    <property type="entry name" value="CCCH zinc finger"/>
    <property type="match status" value="2"/>
</dbReference>
<dbReference type="InterPro" id="IPR013083">
    <property type="entry name" value="Znf_RING/FYVE/PHD"/>
</dbReference>
<dbReference type="InterPro" id="IPR002867">
    <property type="entry name" value="IBR_dom"/>
</dbReference>
<keyword evidence="4" id="KW-0677">Repeat</keyword>
<evidence type="ECO:0000259" key="10">
    <source>
        <dbReference type="PROSITE" id="PS50103"/>
    </source>
</evidence>
<feature type="zinc finger region" description="C3H1-type" evidence="8">
    <location>
        <begin position="87"/>
        <end position="113"/>
    </location>
</feature>
<dbReference type="InterPro" id="IPR036855">
    <property type="entry name" value="Znf_CCCH_sf"/>
</dbReference>
<evidence type="ECO:0000256" key="8">
    <source>
        <dbReference type="PROSITE-ProRule" id="PRU00723"/>
    </source>
</evidence>
<dbReference type="InterPro" id="IPR000571">
    <property type="entry name" value="Znf_CCCH"/>
</dbReference>
<evidence type="ECO:0008006" key="14">
    <source>
        <dbReference type="Google" id="ProtNLM"/>
    </source>
</evidence>
<feature type="region of interest" description="Disordered" evidence="9">
    <location>
        <begin position="1"/>
        <end position="27"/>
    </location>
</feature>
<dbReference type="PANTHER" id="PTHR22770">
    <property type="entry name" value="UBIQUITIN CONJUGATING ENZYME 7 INTERACTING PROTEIN-RELATED"/>
    <property type="match status" value="1"/>
</dbReference>
<keyword evidence="3 8" id="KW-0479">Metal-binding</keyword>
<evidence type="ECO:0000256" key="6">
    <source>
        <dbReference type="ARBA" id="ARBA00022786"/>
    </source>
</evidence>
<dbReference type="SUPFAM" id="SSF57850">
    <property type="entry name" value="RING/U-box"/>
    <property type="match status" value="2"/>
</dbReference>
<dbReference type="InterPro" id="IPR017907">
    <property type="entry name" value="Znf_RING_CS"/>
</dbReference>
<sequence>MDLGPGVRLPNPTNLATRLHHPPDSGPDAYDDDLVADLVEEASRHVPKRRPTCRFYAKGTCNRGDKCTFKHDGVKESTSISHDRKCRSTTPCKFFLRGTCLKGEECPFQHADTAKADSTSGPQQPVERSISRDRGGVEVVFGDGGAVLRLGPRSDASTPRLADAARSSSHMNSVMCKWDVPCRTILVARMLYYDLEMVARRALLCFDGTSISNSCSLGQYTDGISYHCVQMVGVSTSIDRQEIYELCSWGQCVPVFVKFQPPSIEIPEALSIIRKVFADKGLSCLKLEKRSKIKKSDELVAVARFTRPEDAERAVKEISGMKISRLGKSPLLIVPVYTVTFTLWSGLYATIRGQILSLMEALRDRNSSHIEILNTYPDGERPSYLRIEGEDAREVAGAKSEFDTIMMGSILVANGRQLWDPFFAGCEGRGWLSSLMPSLDLFIFADVERCVLRLYGDQEARQIAEAHLSKKCKELEISRTPHKMELDNHTFRRMLSCGLKEAQILLGPDKVKVDISREGKFLTILGSLQDVDTVLSHLSMAPDGRYVRAFLNDPTEAGDTECIICWAKSTDYQHTHCGHIYCLECLEDQVNAAMSGAKSYLPLVCQAPSCGSPFPLDELRSKLKATLFEGLLDASFTNYIRSNPKTFKYCPYPDCREIYCIPGSSASTSTGTLDLPPLAQEGPSEASSPRQGVPQQTGWIQLQPRAKQRPWTSEASPSPSHVFHCPTCFTSTCTLCHTASHPGSTCAERVALQRETALNETKFAAWKTSNDARDCPKCKTPIQKKDGCNHMECAACGAHICWYCMKVFETDGQCYDHMEGVHEWEGGDGVDN</sequence>
<evidence type="ECO:0000256" key="4">
    <source>
        <dbReference type="ARBA" id="ARBA00022737"/>
    </source>
</evidence>
<keyword evidence="5 8" id="KW-0863">Zinc-finger</keyword>
<dbReference type="CDD" id="cd20335">
    <property type="entry name" value="BRcat_RBR"/>
    <property type="match status" value="1"/>
</dbReference>
<dbReference type="EMBL" id="KV745062">
    <property type="protein sequence ID" value="OCK78393.1"/>
    <property type="molecule type" value="Genomic_DNA"/>
</dbReference>
<dbReference type="PROSITE" id="PS50103">
    <property type="entry name" value="ZF_C3H1"/>
    <property type="match status" value="2"/>
</dbReference>
<feature type="region of interest" description="Disordered" evidence="9">
    <location>
        <begin position="671"/>
        <end position="696"/>
    </location>
</feature>
<dbReference type="OrthoDB" id="10009520at2759"/>
<dbReference type="PANTHER" id="PTHR22770:SF13">
    <property type="entry name" value="RING-TYPE DOMAIN-CONTAINING PROTEIN"/>
    <property type="match status" value="1"/>
</dbReference>
<dbReference type="SMART" id="SM00356">
    <property type="entry name" value="ZnF_C3H1"/>
    <property type="match status" value="2"/>
</dbReference>
<feature type="domain" description="C3H1-type" evidence="10">
    <location>
        <begin position="87"/>
        <end position="113"/>
    </location>
</feature>
<evidence type="ECO:0000313" key="12">
    <source>
        <dbReference type="EMBL" id="OCK78393.1"/>
    </source>
</evidence>
<dbReference type="Pfam" id="PF01485">
    <property type="entry name" value="IBR"/>
    <property type="match status" value="1"/>
</dbReference>
<dbReference type="AlphaFoldDB" id="A0A8E2JDF5"/>
<dbReference type="GO" id="GO:0043161">
    <property type="term" value="P:proteasome-mediated ubiquitin-dependent protein catabolic process"/>
    <property type="evidence" value="ECO:0007669"/>
    <property type="project" value="TreeGrafter"/>
</dbReference>
<dbReference type="PROSITE" id="PS51873">
    <property type="entry name" value="TRIAD"/>
    <property type="match status" value="1"/>
</dbReference>
<reference evidence="12 13" key="1">
    <citation type="journal article" date="2016" name="Nat. Commun.">
        <title>Ectomycorrhizal ecology is imprinted in the genome of the dominant symbiotic fungus Cenococcum geophilum.</title>
        <authorList>
            <consortium name="DOE Joint Genome Institute"/>
            <person name="Peter M."/>
            <person name="Kohler A."/>
            <person name="Ohm R.A."/>
            <person name="Kuo A."/>
            <person name="Krutzmann J."/>
            <person name="Morin E."/>
            <person name="Arend M."/>
            <person name="Barry K.W."/>
            <person name="Binder M."/>
            <person name="Choi C."/>
            <person name="Clum A."/>
            <person name="Copeland A."/>
            <person name="Grisel N."/>
            <person name="Haridas S."/>
            <person name="Kipfer T."/>
            <person name="LaButti K."/>
            <person name="Lindquist E."/>
            <person name="Lipzen A."/>
            <person name="Maire R."/>
            <person name="Meier B."/>
            <person name="Mihaltcheva S."/>
            <person name="Molinier V."/>
            <person name="Murat C."/>
            <person name="Poggeler S."/>
            <person name="Quandt C.A."/>
            <person name="Sperisen C."/>
            <person name="Tritt A."/>
            <person name="Tisserant E."/>
            <person name="Crous P.W."/>
            <person name="Henrissat B."/>
            <person name="Nehls U."/>
            <person name="Egli S."/>
            <person name="Spatafora J.W."/>
            <person name="Grigoriev I.V."/>
            <person name="Martin F.M."/>
        </authorList>
    </citation>
    <scope>NUCLEOTIDE SEQUENCE [LARGE SCALE GENOMIC DNA]</scope>
    <source>
        <strain evidence="12 13">CBS 459.81</strain>
    </source>
</reference>
<proteinExistence type="predicted"/>
<keyword evidence="2" id="KW-0808">Transferase</keyword>
<dbReference type="InterPro" id="IPR051628">
    <property type="entry name" value="LUBAC_E3_Ligases"/>
</dbReference>
<dbReference type="GO" id="GO:0000151">
    <property type="term" value="C:ubiquitin ligase complex"/>
    <property type="evidence" value="ECO:0007669"/>
    <property type="project" value="TreeGrafter"/>
</dbReference>
<dbReference type="GO" id="GO:0004842">
    <property type="term" value="F:ubiquitin-protein transferase activity"/>
    <property type="evidence" value="ECO:0007669"/>
    <property type="project" value="TreeGrafter"/>
</dbReference>
<feature type="domain" description="RING-type" evidence="11">
    <location>
        <begin position="558"/>
        <end position="825"/>
    </location>
</feature>
<dbReference type="InterPro" id="IPR041367">
    <property type="entry name" value="Znf-CCCH_4"/>
</dbReference>
<dbReference type="Gene3D" id="3.30.40.10">
    <property type="entry name" value="Zinc/RING finger domain, C3HC4 (zinc finger)"/>
    <property type="match status" value="1"/>
</dbReference>
<dbReference type="GO" id="GO:0008270">
    <property type="term" value="F:zinc ion binding"/>
    <property type="evidence" value="ECO:0007669"/>
    <property type="project" value="UniProtKB-KW"/>
</dbReference>
<evidence type="ECO:0000256" key="5">
    <source>
        <dbReference type="ARBA" id="ARBA00022771"/>
    </source>
</evidence>
<evidence type="ECO:0000256" key="2">
    <source>
        <dbReference type="ARBA" id="ARBA00022679"/>
    </source>
</evidence>
<evidence type="ECO:0000313" key="13">
    <source>
        <dbReference type="Proteomes" id="UP000250266"/>
    </source>
</evidence>
<evidence type="ECO:0000256" key="7">
    <source>
        <dbReference type="ARBA" id="ARBA00022833"/>
    </source>
</evidence>
<evidence type="ECO:0000256" key="1">
    <source>
        <dbReference type="ARBA" id="ARBA00004906"/>
    </source>
</evidence>
<organism evidence="12 13">
    <name type="scientific">Lepidopterella palustris CBS 459.81</name>
    <dbReference type="NCBI Taxonomy" id="1314670"/>
    <lineage>
        <taxon>Eukaryota</taxon>
        <taxon>Fungi</taxon>
        <taxon>Dikarya</taxon>
        <taxon>Ascomycota</taxon>
        <taxon>Pezizomycotina</taxon>
        <taxon>Dothideomycetes</taxon>
        <taxon>Pleosporomycetidae</taxon>
        <taxon>Mytilinidiales</taxon>
        <taxon>Argynnaceae</taxon>
        <taxon>Lepidopterella</taxon>
    </lineage>
</organism>
<feature type="compositionally biased region" description="Polar residues" evidence="9">
    <location>
        <begin position="685"/>
        <end position="696"/>
    </location>
</feature>
<dbReference type="SMART" id="SM00647">
    <property type="entry name" value="IBR"/>
    <property type="match status" value="2"/>
</dbReference>
<dbReference type="PROSITE" id="PS00518">
    <property type="entry name" value="ZF_RING_1"/>
    <property type="match status" value="1"/>
</dbReference>
<dbReference type="Proteomes" id="UP000250266">
    <property type="component" value="Unassembled WGS sequence"/>
</dbReference>
<keyword evidence="7 8" id="KW-0862">Zinc</keyword>
<evidence type="ECO:0000256" key="9">
    <source>
        <dbReference type="SAM" id="MobiDB-lite"/>
    </source>
</evidence>
<accession>A0A8E2JDF5</accession>
<feature type="zinc finger region" description="C3H1-type" evidence="8">
    <location>
        <begin position="47"/>
        <end position="74"/>
    </location>
</feature>
<gene>
    <name evidence="12" type="ORF">K432DRAFT_444662</name>
</gene>
<feature type="domain" description="C3H1-type" evidence="10">
    <location>
        <begin position="47"/>
        <end position="74"/>
    </location>
</feature>
<dbReference type="PROSITE" id="PS00028">
    <property type="entry name" value="ZINC_FINGER_C2H2_1"/>
    <property type="match status" value="1"/>
</dbReference>
<protein>
    <recommendedName>
        <fullName evidence="14">RING-type E3 ubiquitin transferase</fullName>
    </recommendedName>
</protein>
<dbReference type="Gene3D" id="4.10.1000.10">
    <property type="entry name" value="Zinc finger, CCCH-type"/>
    <property type="match status" value="1"/>
</dbReference>